<evidence type="ECO:0000313" key="3">
    <source>
        <dbReference type="Proteomes" id="UP000323000"/>
    </source>
</evidence>
<dbReference type="OrthoDB" id="1884734at2759"/>
<dbReference type="EMBL" id="VAHF01000007">
    <property type="protein sequence ID" value="TXG59013.1"/>
    <property type="molecule type" value="Genomic_DNA"/>
</dbReference>
<proteinExistence type="predicted"/>
<dbReference type="AlphaFoldDB" id="A0A5C7HPM2"/>
<dbReference type="PANTHER" id="PTHR23120">
    <property type="entry name" value="MAESTRO-RELATED HEAT DOMAIN-CONTAINING"/>
    <property type="match status" value="1"/>
</dbReference>
<dbReference type="Pfam" id="PF23210">
    <property type="entry name" value="HEAT_Maestro_2"/>
    <property type="match status" value="1"/>
</dbReference>
<dbReference type="GO" id="GO:0005737">
    <property type="term" value="C:cytoplasm"/>
    <property type="evidence" value="ECO:0007669"/>
    <property type="project" value="TreeGrafter"/>
</dbReference>
<feature type="domain" description="MROH2B-like HEAT-repeats" evidence="1">
    <location>
        <begin position="8"/>
        <end position="94"/>
    </location>
</feature>
<dbReference type="PANTHER" id="PTHR23120:SF0">
    <property type="entry name" value="MAESTRO HEAT-LIKE REPEAT FAMILY MEMBER 1"/>
    <property type="match status" value="1"/>
</dbReference>
<evidence type="ECO:0000313" key="2">
    <source>
        <dbReference type="EMBL" id="TXG59013.1"/>
    </source>
</evidence>
<organism evidence="2 3">
    <name type="scientific">Acer yangbiense</name>
    <dbReference type="NCBI Taxonomy" id="1000413"/>
    <lineage>
        <taxon>Eukaryota</taxon>
        <taxon>Viridiplantae</taxon>
        <taxon>Streptophyta</taxon>
        <taxon>Embryophyta</taxon>
        <taxon>Tracheophyta</taxon>
        <taxon>Spermatophyta</taxon>
        <taxon>Magnoliopsida</taxon>
        <taxon>eudicotyledons</taxon>
        <taxon>Gunneridae</taxon>
        <taxon>Pentapetalae</taxon>
        <taxon>rosids</taxon>
        <taxon>malvids</taxon>
        <taxon>Sapindales</taxon>
        <taxon>Sapindaceae</taxon>
        <taxon>Hippocastanoideae</taxon>
        <taxon>Acereae</taxon>
        <taxon>Acer</taxon>
    </lineage>
</organism>
<protein>
    <recommendedName>
        <fullName evidence="1">MROH2B-like HEAT-repeats domain-containing protein</fullName>
    </recommendedName>
</protein>
<name>A0A5C7HPM2_9ROSI</name>
<keyword evidence="3" id="KW-1185">Reference proteome</keyword>
<evidence type="ECO:0000259" key="1">
    <source>
        <dbReference type="Pfam" id="PF23210"/>
    </source>
</evidence>
<gene>
    <name evidence="2" type="ORF">EZV62_016842</name>
</gene>
<accession>A0A5C7HPM2</accession>
<dbReference type="Proteomes" id="UP000323000">
    <property type="component" value="Chromosome 7"/>
</dbReference>
<sequence length="100" mass="11322">MRVVFPAEVRGICEKGLLLLTITIPEMEHVLWPFLLKMIIPWAYTGAAATVCRCIAELCRYRSSHTNAMLSECKARVDIPKPEGTNMHSRLLHVHHPTAK</sequence>
<reference evidence="3" key="1">
    <citation type="journal article" date="2019" name="Gigascience">
        <title>De novo genome assembly of the endangered Acer yangbiense, a plant species with extremely small populations endemic to Yunnan Province, China.</title>
        <authorList>
            <person name="Yang J."/>
            <person name="Wariss H.M."/>
            <person name="Tao L."/>
            <person name="Zhang R."/>
            <person name="Yun Q."/>
            <person name="Hollingsworth P."/>
            <person name="Dao Z."/>
            <person name="Luo G."/>
            <person name="Guo H."/>
            <person name="Ma Y."/>
            <person name="Sun W."/>
        </authorList>
    </citation>
    <scope>NUCLEOTIDE SEQUENCE [LARGE SCALE GENOMIC DNA]</scope>
    <source>
        <strain evidence="3">cv. Malutang</strain>
    </source>
</reference>
<comment type="caution">
    <text evidence="2">The sequence shown here is derived from an EMBL/GenBank/DDBJ whole genome shotgun (WGS) entry which is preliminary data.</text>
</comment>
<dbReference type="InterPro" id="IPR045206">
    <property type="entry name" value="Maestro_heat-like_prot"/>
</dbReference>
<dbReference type="InterPro" id="IPR055408">
    <property type="entry name" value="HEAT_MROH2B-like"/>
</dbReference>